<feature type="domain" description="Nephrocystin 3-like N-terminal" evidence="4">
    <location>
        <begin position="341"/>
        <end position="519"/>
    </location>
</feature>
<evidence type="ECO:0000259" key="4">
    <source>
        <dbReference type="Pfam" id="PF24883"/>
    </source>
</evidence>
<evidence type="ECO:0000313" key="6">
    <source>
        <dbReference type="EnsemblFungi" id="EJT72701"/>
    </source>
</evidence>
<dbReference type="InterPro" id="IPR027417">
    <property type="entry name" value="P-loop_NTPase"/>
</dbReference>
<dbReference type="Gene3D" id="3.40.50.300">
    <property type="entry name" value="P-loop containing nucleotide triphosphate hydrolases"/>
    <property type="match status" value="1"/>
</dbReference>
<dbReference type="VEuPathDB" id="FungiDB:GGTG_09560"/>
<feature type="repeat" description="ANK" evidence="2">
    <location>
        <begin position="902"/>
        <end position="934"/>
    </location>
</feature>
<dbReference type="GeneID" id="20350018"/>
<sequence length="1123" mass="124104">MERVLSKLKLGKREKKKSPESVPSQSQPVPTINSSSSTNRTVPPFPDGVKVLHDRPDALVDICFVHGLTGDWESTWTAEGHDEPWPKTLLPPPLKARILTYGYDAYVIRKSVASSNRLIDHATNLLHDLAGERAGDTKRRPLIFVAHSLGGLVCKRAMLRSRNNPEPHLRQIFECTKGIVFMGTPHRGAWMADWAKIPACALGVVKSVSTDLLKLLGTDNETLESLRADFAGMTREQQLGSSTFRVTCFFEELPLLGVGMVVSKDSATFEGHDPITIHANHRDMVRFASAEENGFKRLLGELRRWVGEIERELGAVHGCLKSLAFPQMHDRSHNVERAAKGTCEWLLRHKTFQEWTACHRGLLWIQGKPGSGKSTLLKHAFNHRTRASASRKDTVVLSFFFHARGDELQKSPLGLFRSLLHQVLGVAPDAVPDLVEAFDKKTQRMGEAGTKWQWNSNELHDIFEASLPNVLQTRQVWLFVDALDECGEENAVNLVEKFKSLLQSISSASRQLQICFTCRHYPILHLDRVLRVCPERENGEDISTYVKHQLSEFSSRAPSTIPQLITDGAQGVFMWARLVVKQVLDLEREGKGLGVIETAIRHTPPALDELYCKLIEGMGPESLKLIQWVCFSAWRLRTDELPWAMIVDPDGAYKSLDECRRSNDFITEDNLERRINSLGRGLVEIVPAGRSWIIQFIHQSVKDFFLDKGLSALRNISTPIDTIGMAHDRLSKICLRYLVMEEIVQAGPRAVFADFRFWQYSIGYWGEHARQSSSQEDLLEFFGWPSNAIVERFNAQESYGAETSLVHIACQEGLPRLLRAILQTASQADVNLKNSYGNTPLSLAASNGYEGIVQLLLENGANIDLADIGGRTPLLEAASEDHEGVVQLLLEGGADANLTDTGGETPLLRAAAGGYEGIVQLLLEGGADANLASTGGKTPLWWAALKGYEGVVQLLLEGGANANLADTEGNTPLRIAEEKGHRGIVPGGMDGFDPHGSFAEWAARNTGPAPVADASHGEGDVKKERLNLVVGIPQCWGHRLPATRLAAGMLTLHFPSAIPLPSNNNFGYRASPTSHTARRKPASSTRAVHSIICSHRSGLSSLSSMKGWNCRTGTTLLVVWCMY</sequence>
<dbReference type="PRINTS" id="PR01415">
    <property type="entry name" value="ANKYRIN"/>
</dbReference>
<dbReference type="SMART" id="SM00248">
    <property type="entry name" value="ANK"/>
    <property type="match status" value="5"/>
</dbReference>
<feature type="repeat" description="ANK" evidence="2">
    <location>
        <begin position="836"/>
        <end position="868"/>
    </location>
</feature>
<gene>
    <name evidence="6" type="primary">20350018</name>
    <name evidence="5" type="ORF">GGTG_09560</name>
</gene>
<reference evidence="5" key="3">
    <citation type="submission" date="2010-09" db="EMBL/GenBank/DDBJ databases">
        <title>Annotation of Gaeumannomyces graminis var. tritici R3-111a-1.</title>
        <authorList>
            <consortium name="The Broad Institute Genome Sequencing Platform"/>
            <person name="Ma L.-J."/>
            <person name="Dead R."/>
            <person name="Young S.K."/>
            <person name="Zeng Q."/>
            <person name="Gargeya S."/>
            <person name="Fitzgerald M."/>
            <person name="Haas B."/>
            <person name="Abouelleil A."/>
            <person name="Alvarado L."/>
            <person name="Arachchi H.M."/>
            <person name="Berlin A."/>
            <person name="Brown A."/>
            <person name="Chapman S.B."/>
            <person name="Chen Z."/>
            <person name="Dunbar C."/>
            <person name="Freedman E."/>
            <person name="Gearin G."/>
            <person name="Gellesch M."/>
            <person name="Goldberg J."/>
            <person name="Griggs A."/>
            <person name="Gujja S."/>
            <person name="Heiman D."/>
            <person name="Howarth C."/>
            <person name="Larson L."/>
            <person name="Lui A."/>
            <person name="MacDonald P.J.P."/>
            <person name="Mehta T."/>
            <person name="Montmayeur A."/>
            <person name="Murphy C."/>
            <person name="Neiman D."/>
            <person name="Pearson M."/>
            <person name="Priest M."/>
            <person name="Roberts A."/>
            <person name="Saif S."/>
            <person name="Shea T."/>
            <person name="Shenoy N."/>
            <person name="Sisk P."/>
            <person name="Stolte C."/>
            <person name="Sykes S."/>
            <person name="Yandava C."/>
            <person name="Wortman J."/>
            <person name="Nusbaum C."/>
            <person name="Birren B."/>
        </authorList>
    </citation>
    <scope>NUCLEOTIDE SEQUENCE</scope>
    <source>
        <strain evidence="5">R3-111a-1</strain>
    </source>
</reference>
<dbReference type="EMBL" id="GL385399">
    <property type="protein sequence ID" value="EJT72701.1"/>
    <property type="molecule type" value="Genomic_DNA"/>
</dbReference>
<feature type="repeat" description="ANK" evidence="2">
    <location>
        <begin position="935"/>
        <end position="967"/>
    </location>
</feature>
<dbReference type="PANTHER" id="PTHR10039">
    <property type="entry name" value="AMELOGENIN"/>
    <property type="match status" value="1"/>
</dbReference>
<keyword evidence="1" id="KW-0677">Repeat</keyword>
<dbReference type="InterPro" id="IPR056884">
    <property type="entry name" value="NPHP3-like_N"/>
</dbReference>
<proteinExistence type="predicted"/>
<dbReference type="InterPro" id="IPR036770">
    <property type="entry name" value="Ankyrin_rpt-contain_sf"/>
</dbReference>
<dbReference type="PROSITE" id="PS50088">
    <property type="entry name" value="ANK_REPEAT"/>
    <property type="match status" value="4"/>
</dbReference>
<dbReference type="SUPFAM" id="SSF48403">
    <property type="entry name" value="Ankyrin repeat"/>
    <property type="match status" value="1"/>
</dbReference>
<dbReference type="eggNOG" id="KOG2029">
    <property type="taxonomic scope" value="Eukaryota"/>
</dbReference>
<organism evidence="5">
    <name type="scientific">Gaeumannomyces tritici (strain R3-111a-1)</name>
    <name type="common">Wheat and barley take-all root rot fungus</name>
    <name type="synonym">Gaeumannomyces graminis var. tritici</name>
    <dbReference type="NCBI Taxonomy" id="644352"/>
    <lineage>
        <taxon>Eukaryota</taxon>
        <taxon>Fungi</taxon>
        <taxon>Dikarya</taxon>
        <taxon>Ascomycota</taxon>
        <taxon>Pezizomycotina</taxon>
        <taxon>Sordariomycetes</taxon>
        <taxon>Sordariomycetidae</taxon>
        <taxon>Magnaporthales</taxon>
        <taxon>Magnaporthaceae</taxon>
        <taxon>Gaeumannomyces</taxon>
    </lineage>
</organism>
<evidence type="ECO:0000256" key="3">
    <source>
        <dbReference type="SAM" id="MobiDB-lite"/>
    </source>
</evidence>
<feature type="repeat" description="ANK" evidence="2">
    <location>
        <begin position="869"/>
        <end position="901"/>
    </location>
</feature>
<keyword evidence="7" id="KW-1185">Reference proteome</keyword>
<dbReference type="InterPro" id="IPR029058">
    <property type="entry name" value="AB_hydrolase_fold"/>
</dbReference>
<dbReference type="SUPFAM" id="SSF53474">
    <property type="entry name" value="alpha/beta-Hydrolases"/>
    <property type="match status" value="1"/>
</dbReference>
<dbReference type="Proteomes" id="UP000006039">
    <property type="component" value="Unassembled WGS sequence"/>
</dbReference>
<dbReference type="STRING" id="644352.J3P7R8"/>
<feature type="compositionally biased region" description="Low complexity" evidence="3">
    <location>
        <begin position="20"/>
        <end position="30"/>
    </location>
</feature>
<evidence type="ECO:0000256" key="2">
    <source>
        <dbReference type="PROSITE-ProRule" id="PRU00023"/>
    </source>
</evidence>
<evidence type="ECO:0000313" key="7">
    <source>
        <dbReference type="Proteomes" id="UP000006039"/>
    </source>
</evidence>
<dbReference type="InterPro" id="IPR002110">
    <property type="entry name" value="Ankyrin_rpt"/>
</dbReference>
<reference evidence="5" key="2">
    <citation type="submission" date="2010-07" db="EMBL/GenBank/DDBJ databases">
        <authorList>
            <consortium name="The Broad Institute Genome Sequencing Platform"/>
            <consortium name="Broad Institute Genome Sequencing Center for Infectious Disease"/>
            <person name="Ma L.-J."/>
            <person name="Dead R."/>
            <person name="Young S."/>
            <person name="Zeng Q."/>
            <person name="Koehrsen M."/>
            <person name="Alvarado L."/>
            <person name="Berlin A."/>
            <person name="Chapman S.B."/>
            <person name="Chen Z."/>
            <person name="Freedman E."/>
            <person name="Gellesch M."/>
            <person name="Goldberg J."/>
            <person name="Griggs A."/>
            <person name="Gujja S."/>
            <person name="Heilman E.R."/>
            <person name="Heiman D."/>
            <person name="Hepburn T."/>
            <person name="Howarth C."/>
            <person name="Jen D."/>
            <person name="Larson L."/>
            <person name="Mehta T."/>
            <person name="Neiman D."/>
            <person name="Pearson M."/>
            <person name="Roberts A."/>
            <person name="Saif S."/>
            <person name="Shea T."/>
            <person name="Shenoy N."/>
            <person name="Sisk P."/>
            <person name="Stolte C."/>
            <person name="Sykes S."/>
            <person name="Walk T."/>
            <person name="White J."/>
            <person name="Yandava C."/>
            <person name="Haas B."/>
            <person name="Nusbaum C."/>
            <person name="Birren B."/>
        </authorList>
    </citation>
    <scope>NUCLEOTIDE SEQUENCE</scope>
    <source>
        <strain evidence="5">R3-111a-1</strain>
    </source>
</reference>
<dbReference type="RefSeq" id="XP_009225675.1">
    <property type="nucleotide sequence ID" value="XM_009227411.1"/>
</dbReference>
<dbReference type="PANTHER" id="PTHR10039:SF5">
    <property type="entry name" value="NACHT DOMAIN-CONTAINING PROTEIN"/>
    <property type="match status" value="1"/>
</dbReference>
<evidence type="ECO:0000256" key="1">
    <source>
        <dbReference type="ARBA" id="ARBA00022737"/>
    </source>
</evidence>
<dbReference type="AlphaFoldDB" id="J3P7R8"/>
<keyword evidence="2" id="KW-0040">ANK repeat</keyword>
<protein>
    <recommendedName>
        <fullName evidence="4">Nephrocystin 3-like N-terminal domain-containing protein</fullName>
    </recommendedName>
</protein>
<dbReference type="PROSITE" id="PS50297">
    <property type="entry name" value="ANK_REP_REGION"/>
    <property type="match status" value="4"/>
</dbReference>
<name>J3P7R8_GAET3</name>
<evidence type="ECO:0000313" key="5">
    <source>
        <dbReference type="EMBL" id="EJT72701.1"/>
    </source>
</evidence>
<dbReference type="Gene3D" id="1.25.40.20">
    <property type="entry name" value="Ankyrin repeat-containing domain"/>
    <property type="match status" value="1"/>
</dbReference>
<dbReference type="HOGENOM" id="CLU_000288_34_1_1"/>
<accession>J3P7R8</accession>
<dbReference type="Pfam" id="PF12796">
    <property type="entry name" value="Ank_2"/>
    <property type="match status" value="2"/>
</dbReference>
<dbReference type="Gene3D" id="3.40.50.1820">
    <property type="entry name" value="alpha/beta hydrolase"/>
    <property type="match status" value="1"/>
</dbReference>
<dbReference type="SUPFAM" id="SSF52540">
    <property type="entry name" value="P-loop containing nucleoside triphosphate hydrolases"/>
    <property type="match status" value="1"/>
</dbReference>
<reference evidence="6" key="4">
    <citation type="journal article" date="2015" name="G3 (Bethesda)">
        <title>Genome sequences of three phytopathogenic species of the Magnaporthaceae family of fungi.</title>
        <authorList>
            <person name="Okagaki L.H."/>
            <person name="Nunes C.C."/>
            <person name="Sailsbery J."/>
            <person name="Clay B."/>
            <person name="Brown D."/>
            <person name="John T."/>
            <person name="Oh Y."/>
            <person name="Young N."/>
            <person name="Fitzgerald M."/>
            <person name="Haas B.J."/>
            <person name="Zeng Q."/>
            <person name="Young S."/>
            <person name="Adiconis X."/>
            <person name="Fan L."/>
            <person name="Levin J.Z."/>
            <person name="Mitchell T.K."/>
            <person name="Okubara P.A."/>
            <person name="Farman M.L."/>
            <person name="Kohn L.M."/>
            <person name="Birren B."/>
            <person name="Ma L.-J."/>
            <person name="Dean R.A."/>
        </authorList>
    </citation>
    <scope>NUCLEOTIDE SEQUENCE</scope>
    <source>
        <strain evidence="6">R3-111a-1</strain>
    </source>
</reference>
<reference evidence="6" key="5">
    <citation type="submission" date="2018-04" db="UniProtKB">
        <authorList>
            <consortium name="EnsemblFungi"/>
        </authorList>
    </citation>
    <scope>IDENTIFICATION</scope>
    <source>
        <strain evidence="6">R3-111a-1</strain>
    </source>
</reference>
<feature type="region of interest" description="Disordered" evidence="3">
    <location>
        <begin position="1"/>
        <end position="43"/>
    </location>
</feature>
<dbReference type="Pfam" id="PF24883">
    <property type="entry name" value="NPHP3_N"/>
    <property type="match status" value="1"/>
</dbReference>
<reference evidence="7" key="1">
    <citation type="submission" date="2010-07" db="EMBL/GenBank/DDBJ databases">
        <title>The genome sequence of Gaeumannomyces graminis var. tritici strain R3-111a-1.</title>
        <authorList>
            <consortium name="The Broad Institute Genome Sequencing Platform"/>
            <person name="Ma L.-J."/>
            <person name="Dead R."/>
            <person name="Young S."/>
            <person name="Zeng Q."/>
            <person name="Koehrsen M."/>
            <person name="Alvarado L."/>
            <person name="Berlin A."/>
            <person name="Chapman S.B."/>
            <person name="Chen Z."/>
            <person name="Freedman E."/>
            <person name="Gellesch M."/>
            <person name="Goldberg J."/>
            <person name="Griggs A."/>
            <person name="Gujja S."/>
            <person name="Heilman E.R."/>
            <person name="Heiman D."/>
            <person name="Hepburn T."/>
            <person name="Howarth C."/>
            <person name="Jen D."/>
            <person name="Larson L."/>
            <person name="Mehta T."/>
            <person name="Neiman D."/>
            <person name="Pearson M."/>
            <person name="Roberts A."/>
            <person name="Saif S."/>
            <person name="Shea T."/>
            <person name="Shenoy N."/>
            <person name="Sisk P."/>
            <person name="Stolte C."/>
            <person name="Sykes S."/>
            <person name="Walk T."/>
            <person name="White J."/>
            <person name="Yandava C."/>
            <person name="Haas B."/>
            <person name="Nusbaum C."/>
            <person name="Birren B."/>
        </authorList>
    </citation>
    <scope>NUCLEOTIDE SEQUENCE [LARGE SCALE GENOMIC DNA]</scope>
    <source>
        <strain evidence="7">R3-111a-1</strain>
    </source>
</reference>
<dbReference type="OrthoDB" id="7464126at2759"/>
<feature type="compositionally biased region" description="Polar residues" evidence="3">
    <location>
        <begin position="31"/>
        <end position="41"/>
    </location>
</feature>
<dbReference type="EnsemblFungi" id="EJT72701">
    <property type="protein sequence ID" value="EJT72701"/>
    <property type="gene ID" value="GGTG_09560"/>
</dbReference>
<dbReference type="eggNOG" id="KOG0504">
    <property type="taxonomic scope" value="Eukaryota"/>
</dbReference>